<feature type="transmembrane region" description="Helical" evidence="1">
    <location>
        <begin position="58"/>
        <end position="78"/>
    </location>
</feature>
<evidence type="ECO:0000259" key="2">
    <source>
        <dbReference type="SMART" id="SM00014"/>
    </source>
</evidence>
<keyword evidence="1" id="KW-1133">Transmembrane helix</keyword>
<evidence type="ECO:0000313" key="3">
    <source>
        <dbReference type="EMBL" id="EPS74068.1"/>
    </source>
</evidence>
<gene>
    <name evidence="3" type="ORF">M569_00687</name>
</gene>
<dbReference type="GO" id="GO:0042392">
    <property type="term" value="F:sphingosine-1-phosphate phosphatase activity"/>
    <property type="evidence" value="ECO:0007669"/>
    <property type="project" value="TreeGrafter"/>
</dbReference>
<evidence type="ECO:0000313" key="4">
    <source>
        <dbReference type="Proteomes" id="UP000015453"/>
    </source>
</evidence>
<evidence type="ECO:0000256" key="1">
    <source>
        <dbReference type="SAM" id="Phobius"/>
    </source>
</evidence>
<keyword evidence="4" id="KW-1185">Reference proteome</keyword>
<keyword evidence="1" id="KW-0812">Transmembrane</keyword>
<dbReference type="EMBL" id="AUSU01000194">
    <property type="protein sequence ID" value="EPS74068.1"/>
    <property type="molecule type" value="Genomic_DNA"/>
</dbReference>
<dbReference type="Gene3D" id="1.20.144.10">
    <property type="entry name" value="Phosphatidic acid phosphatase type 2/haloperoxidase"/>
    <property type="match status" value="1"/>
</dbReference>
<comment type="caution">
    <text evidence="3">The sequence shown here is derived from an EMBL/GenBank/DDBJ whole genome shotgun (WGS) entry which is preliminary data.</text>
</comment>
<dbReference type="InterPro" id="IPR036938">
    <property type="entry name" value="PAP2/HPO_sf"/>
</dbReference>
<dbReference type="AlphaFoldDB" id="S8EDM9"/>
<feature type="non-terminal residue" evidence="3">
    <location>
        <position position="219"/>
    </location>
</feature>
<dbReference type="Pfam" id="PF01569">
    <property type="entry name" value="PAP2"/>
    <property type="match status" value="1"/>
</dbReference>
<keyword evidence="1" id="KW-0472">Membrane</keyword>
<name>S8EDM9_9LAMI</name>
<dbReference type="PANTHER" id="PTHR14969:SF13">
    <property type="entry name" value="AT30094P"/>
    <property type="match status" value="1"/>
</dbReference>
<protein>
    <recommendedName>
        <fullName evidence="2">Phosphatidic acid phosphatase type 2/haloperoxidase domain-containing protein</fullName>
    </recommendedName>
</protein>
<proteinExistence type="predicted"/>
<feature type="transmembrane region" description="Helical" evidence="1">
    <location>
        <begin position="159"/>
        <end position="179"/>
    </location>
</feature>
<feature type="transmembrane region" description="Helical" evidence="1">
    <location>
        <begin position="185"/>
        <end position="207"/>
    </location>
</feature>
<feature type="transmembrane region" description="Helical" evidence="1">
    <location>
        <begin position="84"/>
        <end position="106"/>
    </location>
</feature>
<sequence length="219" mass="24466">GSMAVKSTAPPSSTSAETVLRLLTKVDAAVSLHLYTFFQPYLPYALLKFFELSGDGRLFFPIIISVLSLRISSSSSIITPTNLLLMNLLIGSVLDLLLIGLIKHLIQRPRPVYNKNMFVSFAVDHWSFPSGHSSRVSFIATYCILFSNRFLESWISERLLFLLLSVVGVWAVLTSVSRVLLGRHFVMDVVAGMCIGILEGLAVFRFVNYVNIVRLSSWF</sequence>
<dbReference type="SUPFAM" id="SSF48317">
    <property type="entry name" value="Acid phosphatase/Vanadium-dependent haloperoxidase"/>
    <property type="match status" value="1"/>
</dbReference>
<accession>S8EDM9</accession>
<dbReference type="Proteomes" id="UP000015453">
    <property type="component" value="Unassembled WGS sequence"/>
</dbReference>
<organism evidence="3 4">
    <name type="scientific">Genlisea aurea</name>
    <dbReference type="NCBI Taxonomy" id="192259"/>
    <lineage>
        <taxon>Eukaryota</taxon>
        <taxon>Viridiplantae</taxon>
        <taxon>Streptophyta</taxon>
        <taxon>Embryophyta</taxon>
        <taxon>Tracheophyta</taxon>
        <taxon>Spermatophyta</taxon>
        <taxon>Magnoliopsida</taxon>
        <taxon>eudicotyledons</taxon>
        <taxon>Gunneridae</taxon>
        <taxon>Pentapetalae</taxon>
        <taxon>asterids</taxon>
        <taxon>lamiids</taxon>
        <taxon>Lamiales</taxon>
        <taxon>Lentibulariaceae</taxon>
        <taxon>Genlisea</taxon>
    </lineage>
</organism>
<feature type="non-terminal residue" evidence="3">
    <location>
        <position position="1"/>
    </location>
</feature>
<dbReference type="PANTHER" id="PTHR14969">
    <property type="entry name" value="SPHINGOSINE-1-PHOSPHATE PHOSPHOHYDROLASE"/>
    <property type="match status" value="1"/>
</dbReference>
<dbReference type="InterPro" id="IPR000326">
    <property type="entry name" value="PAP2/HPO"/>
</dbReference>
<dbReference type="OrthoDB" id="10266771at2759"/>
<feature type="domain" description="Phosphatidic acid phosphatase type 2/haloperoxidase" evidence="2">
    <location>
        <begin position="83"/>
        <end position="204"/>
    </location>
</feature>
<dbReference type="SMART" id="SM00014">
    <property type="entry name" value="acidPPc"/>
    <property type="match status" value="1"/>
</dbReference>
<reference evidence="3 4" key="1">
    <citation type="journal article" date="2013" name="BMC Genomics">
        <title>The miniature genome of a carnivorous plant Genlisea aurea contains a low number of genes and short non-coding sequences.</title>
        <authorList>
            <person name="Leushkin E.V."/>
            <person name="Sutormin R.A."/>
            <person name="Nabieva E.R."/>
            <person name="Penin A.A."/>
            <person name="Kondrashov A.S."/>
            <person name="Logacheva M.D."/>
        </authorList>
    </citation>
    <scope>NUCLEOTIDE SEQUENCE [LARGE SCALE GENOMIC DNA]</scope>
</reference>